<dbReference type="NCBIfam" id="TIGR03954">
    <property type="entry name" value="integ_memb_HG"/>
    <property type="match status" value="1"/>
</dbReference>
<dbReference type="PANTHER" id="PTHR40077">
    <property type="entry name" value="MEMBRANE PROTEIN-RELATED"/>
    <property type="match status" value="1"/>
</dbReference>
<dbReference type="Pfam" id="PF12823">
    <property type="entry name" value="DUF3817"/>
    <property type="match status" value="1"/>
</dbReference>
<evidence type="ECO:0000313" key="9">
    <source>
        <dbReference type="Proteomes" id="UP000515934"/>
    </source>
</evidence>
<organism evidence="8 9">
    <name type="scientific">Leucobacter denitrificans</name>
    <dbReference type="NCBI Taxonomy" id="683042"/>
    <lineage>
        <taxon>Bacteria</taxon>
        <taxon>Bacillati</taxon>
        <taxon>Actinomycetota</taxon>
        <taxon>Actinomycetes</taxon>
        <taxon>Micrococcales</taxon>
        <taxon>Microbacteriaceae</taxon>
        <taxon>Leucobacter</taxon>
    </lineage>
</organism>
<dbReference type="AlphaFoldDB" id="A0A7G9S3V7"/>
<feature type="transmembrane region" description="Helical" evidence="6">
    <location>
        <begin position="14"/>
        <end position="36"/>
    </location>
</feature>
<sequence>MSVNTQSKTLSPRALFRIFAIAEMFTWAGLITALLLRAFDVANLVPIAGGIHGFVFLCYAATTLFVWVNQKWSFGLGFTGLVLAVVPFATVPFEIVVDRKGLLAGGWRLAAGGEEPSGFFEHVQAWILRNLVLSIVLVVLLVSAVFVTLLWLGPPVPRG</sequence>
<dbReference type="KEGG" id="ldn:H9L06_09820"/>
<dbReference type="RefSeq" id="WP_187555002.1">
    <property type="nucleotide sequence ID" value="NZ_CP060716.1"/>
</dbReference>
<accession>A0A7G9S3V7</accession>
<dbReference type="PANTHER" id="PTHR40077:SF1">
    <property type="entry name" value="MEMBRANE PROTEIN"/>
    <property type="match status" value="1"/>
</dbReference>
<evidence type="ECO:0000256" key="1">
    <source>
        <dbReference type="ARBA" id="ARBA00004651"/>
    </source>
</evidence>
<comment type="subcellular location">
    <subcellularLocation>
        <location evidence="1">Cell membrane</location>
        <topology evidence="1">Multi-pass membrane protein</topology>
    </subcellularLocation>
</comment>
<name>A0A7G9S3V7_9MICO</name>
<evidence type="ECO:0000256" key="2">
    <source>
        <dbReference type="ARBA" id="ARBA00022475"/>
    </source>
</evidence>
<feature type="transmembrane region" description="Helical" evidence="6">
    <location>
        <begin position="43"/>
        <end position="68"/>
    </location>
</feature>
<dbReference type="EMBL" id="CP060716">
    <property type="protein sequence ID" value="QNN62532.1"/>
    <property type="molecule type" value="Genomic_DNA"/>
</dbReference>
<reference evidence="8 9" key="1">
    <citation type="submission" date="2020-08" db="EMBL/GenBank/DDBJ databases">
        <title>Genome sequence of Leucobacter denitrificans KACC 14055T.</title>
        <authorList>
            <person name="Hyun D.-W."/>
            <person name="Bae J.-W."/>
        </authorList>
    </citation>
    <scope>NUCLEOTIDE SEQUENCE [LARGE SCALE GENOMIC DNA]</scope>
    <source>
        <strain evidence="8 9">KACC 14055</strain>
    </source>
</reference>
<keyword evidence="9" id="KW-1185">Reference proteome</keyword>
<dbReference type="GO" id="GO:0005886">
    <property type="term" value="C:plasma membrane"/>
    <property type="evidence" value="ECO:0007669"/>
    <property type="project" value="UniProtKB-SubCell"/>
</dbReference>
<evidence type="ECO:0000313" key="8">
    <source>
        <dbReference type="EMBL" id="QNN62532.1"/>
    </source>
</evidence>
<feature type="domain" description="DUF3817" evidence="7">
    <location>
        <begin position="15"/>
        <end position="98"/>
    </location>
</feature>
<keyword evidence="5 6" id="KW-0472">Membrane</keyword>
<feature type="transmembrane region" description="Helical" evidence="6">
    <location>
        <begin position="131"/>
        <end position="152"/>
    </location>
</feature>
<keyword evidence="3 6" id="KW-0812">Transmembrane</keyword>
<dbReference type="InterPro" id="IPR023845">
    <property type="entry name" value="DUF3817_TM"/>
</dbReference>
<gene>
    <name evidence="8" type="ORF">H9L06_09820</name>
</gene>
<evidence type="ECO:0000256" key="6">
    <source>
        <dbReference type="SAM" id="Phobius"/>
    </source>
</evidence>
<proteinExistence type="predicted"/>
<evidence type="ECO:0000259" key="7">
    <source>
        <dbReference type="Pfam" id="PF12823"/>
    </source>
</evidence>
<evidence type="ECO:0000256" key="4">
    <source>
        <dbReference type="ARBA" id="ARBA00022989"/>
    </source>
</evidence>
<feature type="transmembrane region" description="Helical" evidence="6">
    <location>
        <begin position="74"/>
        <end position="97"/>
    </location>
</feature>
<keyword evidence="2" id="KW-1003">Cell membrane</keyword>
<keyword evidence="4 6" id="KW-1133">Transmembrane helix</keyword>
<dbReference type="Proteomes" id="UP000515934">
    <property type="component" value="Chromosome"/>
</dbReference>
<evidence type="ECO:0000256" key="3">
    <source>
        <dbReference type="ARBA" id="ARBA00022692"/>
    </source>
</evidence>
<protein>
    <submittedName>
        <fullName evidence="8">DUF3817 domain-containing protein</fullName>
    </submittedName>
</protein>
<evidence type="ECO:0000256" key="5">
    <source>
        <dbReference type="ARBA" id="ARBA00023136"/>
    </source>
</evidence>